<dbReference type="GO" id="GO:0019556">
    <property type="term" value="P:L-histidine catabolic process to glutamate and formamide"/>
    <property type="evidence" value="ECO:0007669"/>
    <property type="project" value="UniProtKB-UniRule"/>
</dbReference>
<feature type="binding site" evidence="5 7">
    <location>
        <position position="154"/>
    </location>
    <ligand>
        <name>Mn(2+)</name>
        <dbReference type="ChEBI" id="CHEBI:29035"/>
        <label>1</label>
    </ligand>
</feature>
<comment type="cofactor">
    <cofactor evidence="5 7">
        <name>Mn(2+)</name>
        <dbReference type="ChEBI" id="CHEBI:29035"/>
    </cofactor>
    <text evidence="5 7">Binds 2 manganese ions per subunit.</text>
</comment>
<dbReference type="PANTHER" id="PTHR11358">
    <property type="entry name" value="ARGINASE/AGMATINASE"/>
    <property type="match status" value="1"/>
</dbReference>
<dbReference type="PANTHER" id="PTHR11358:SF35">
    <property type="entry name" value="FORMIMIDOYLGLUTAMASE"/>
    <property type="match status" value="1"/>
</dbReference>
<proteinExistence type="inferred from homology"/>
<comment type="caution">
    <text evidence="9">The sequence shown here is derived from an EMBL/GenBank/DDBJ whole genome shotgun (WGS) entry which is preliminary data.</text>
</comment>
<feature type="binding site" evidence="7">
    <location>
        <position position="249"/>
    </location>
    <ligand>
        <name>Mn(2+)</name>
        <dbReference type="ChEBI" id="CHEBI:29035"/>
        <label>1</label>
    </ligand>
</feature>
<keyword evidence="4 5" id="KW-0464">Manganese</keyword>
<dbReference type="PIRSF" id="PIRSF036979">
    <property type="entry name" value="Arginase"/>
    <property type="match status" value="1"/>
</dbReference>
<dbReference type="GO" id="GO:0050415">
    <property type="term" value="F:formimidoylglutamase activity"/>
    <property type="evidence" value="ECO:0007669"/>
    <property type="project" value="UniProtKB-UniRule"/>
</dbReference>
<evidence type="ECO:0000256" key="3">
    <source>
        <dbReference type="ARBA" id="ARBA00022808"/>
    </source>
</evidence>
<evidence type="ECO:0000313" key="9">
    <source>
        <dbReference type="EMBL" id="KTD37836.1"/>
    </source>
</evidence>
<feature type="binding site" evidence="5">
    <location>
        <position position="249"/>
    </location>
    <ligand>
        <name>Mn(2+)</name>
        <dbReference type="ChEBI" id="CHEBI:29035"/>
        <label>2</label>
    </ligand>
</feature>
<evidence type="ECO:0000256" key="6">
    <source>
        <dbReference type="NCBIfam" id="TIGR01227"/>
    </source>
</evidence>
<dbReference type="GO" id="GO:0008783">
    <property type="term" value="F:agmatinase activity"/>
    <property type="evidence" value="ECO:0007669"/>
    <property type="project" value="TreeGrafter"/>
</dbReference>
<dbReference type="NCBIfam" id="TIGR01227">
    <property type="entry name" value="hutG"/>
    <property type="match status" value="1"/>
</dbReference>
<comment type="catalytic activity">
    <reaction evidence="5">
        <text>N-formimidoyl-L-glutamate + H2O = formamide + L-glutamate</text>
        <dbReference type="Rhea" id="RHEA:22492"/>
        <dbReference type="ChEBI" id="CHEBI:15377"/>
        <dbReference type="ChEBI" id="CHEBI:16397"/>
        <dbReference type="ChEBI" id="CHEBI:29985"/>
        <dbReference type="ChEBI" id="CHEBI:58928"/>
        <dbReference type="EC" id="3.5.3.8"/>
    </reaction>
</comment>
<feature type="binding site" evidence="5 7">
    <location>
        <position position="131"/>
    </location>
    <ligand>
        <name>Mn(2+)</name>
        <dbReference type="ChEBI" id="CHEBI:29035"/>
        <label>1</label>
    </ligand>
</feature>
<dbReference type="GO" id="GO:0030145">
    <property type="term" value="F:manganese ion binding"/>
    <property type="evidence" value="ECO:0007669"/>
    <property type="project" value="UniProtKB-UniRule"/>
</dbReference>
<dbReference type="EMBL" id="LNYP01000029">
    <property type="protein sequence ID" value="KTD37836.1"/>
    <property type="molecule type" value="Genomic_DNA"/>
</dbReference>
<protein>
    <recommendedName>
        <fullName evidence="5 6">Formimidoylglutamase</fullName>
        <ecNumber evidence="5 6">3.5.3.8</ecNumber>
    </recommendedName>
    <alternativeName>
        <fullName evidence="5">Formiminoglutamase</fullName>
    </alternativeName>
    <alternativeName>
        <fullName evidence="5">Formiminoglutamate hydrolase</fullName>
    </alternativeName>
</protein>
<dbReference type="Proteomes" id="UP000054858">
    <property type="component" value="Unassembled WGS sequence"/>
</dbReference>
<dbReference type="GO" id="GO:0033389">
    <property type="term" value="P:putrescine biosynthetic process from arginine, via agmatine"/>
    <property type="evidence" value="ECO:0007669"/>
    <property type="project" value="TreeGrafter"/>
</dbReference>
<comment type="similarity">
    <text evidence="5 8">Belongs to the arginase family.</text>
</comment>
<dbReference type="RefSeq" id="WP_025385313.1">
    <property type="nucleotide sequence ID" value="NZ_LCUA01000002.1"/>
</dbReference>
<keyword evidence="3 5" id="KW-0369">Histidine metabolism</keyword>
<dbReference type="HAMAP" id="MF_00737">
    <property type="entry name" value="Formimidoylglutam"/>
    <property type="match status" value="1"/>
</dbReference>
<evidence type="ECO:0000256" key="1">
    <source>
        <dbReference type="ARBA" id="ARBA00022723"/>
    </source>
</evidence>
<dbReference type="GO" id="GO:0019557">
    <property type="term" value="P:L-histidine catabolic process to glutamate and formate"/>
    <property type="evidence" value="ECO:0007669"/>
    <property type="project" value="UniProtKB-UniPathway"/>
</dbReference>
<sequence length="324" mass="35941">MLPHLPDYVPPKPSLWQGRKDSLAGERYFQQVQCMNLLSDSIEDGKQSVILGFCSDEGIKRNSGRPGAVEGPNAIRVQLGKLACHQPMGFLDVGNILATPGNLESAQHQFSTLIAHCHQHGHKTLAFGGGHEIAWPHFLGLASHYPKIGIINFDAHFDLRPPQEGLGTSGTPFWQIQEYCQQNNLSFEYCCLGIQAAANTKSLFERAKEWKVSYLTAEQIHNEGFAWQIAFLDDFMLRHDYLYLSICLDVFAECFAPGVSAPQAIGLTPWQALPLLKYIKQSGKVISLDIAELSPPLDQEQRTARLAAILLAELLNLTNEGIYA</sequence>
<feature type="binding site" evidence="5 7">
    <location>
        <position position="158"/>
    </location>
    <ligand>
        <name>Mn(2+)</name>
        <dbReference type="ChEBI" id="CHEBI:29035"/>
        <label>1</label>
    </ligand>
</feature>
<name>A0A0W0WZT9_9GAMM</name>
<dbReference type="UniPathway" id="UPA00379">
    <property type="reaction ID" value="UER00552"/>
</dbReference>
<feature type="binding site" evidence="7">
    <location>
        <position position="156"/>
    </location>
    <ligand>
        <name>Mn(2+)</name>
        <dbReference type="ChEBI" id="CHEBI:29035"/>
        <label>1</label>
    </ligand>
</feature>
<dbReference type="PROSITE" id="PS51409">
    <property type="entry name" value="ARGINASE_2"/>
    <property type="match status" value="1"/>
</dbReference>
<evidence type="ECO:0000313" key="10">
    <source>
        <dbReference type="Proteomes" id="UP000054858"/>
    </source>
</evidence>
<comment type="pathway">
    <text evidence="5">Amino-acid degradation; L-histidine degradation into L-glutamate; L-glutamate from N-formimidoyl-L-glutamate (hydrolase route): step 1/1.</text>
</comment>
<dbReference type="SUPFAM" id="SSF52768">
    <property type="entry name" value="Arginase/deacetylase"/>
    <property type="match status" value="1"/>
</dbReference>
<accession>A0A0W0WZT9</accession>
<keyword evidence="2 5" id="KW-0378">Hydrolase</keyword>
<dbReference type="InterPro" id="IPR005923">
    <property type="entry name" value="HutG"/>
</dbReference>
<evidence type="ECO:0000256" key="8">
    <source>
        <dbReference type="PROSITE-ProRule" id="PRU00742"/>
    </source>
</evidence>
<dbReference type="Gene3D" id="3.40.800.10">
    <property type="entry name" value="Ureohydrolase domain"/>
    <property type="match status" value="1"/>
</dbReference>
<dbReference type="CDD" id="cd09988">
    <property type="entry name" value="Formimidoylglutamase"/>
    <property type="match status" value="1"/>
</dbReference>
<comment type="function">
    <text evidence="5">Catalyzes the conversion of N-formimidoyl-L-glutamate to L-glutamate and formamide.</text>
</comment>
<dbReference type="InterPro" id="IPR006035">
    <property type="entry name" value="Ureohydrolase"/>
</dbReference>
<dbReference type="EC" id="3.5.3.8" evidence="5 6"/>
<reference evidence="9 10" key="1">
    <citation type="submission" date="2015-11" db="EMBL/GenBank/DDBJ databases">
        <title>Genomic analysis of 38 Legionella species identifies large and diverse effector repertoires.</title>
        <authorList>
            <person name="Burstein D."/>
            <person name="Amaro F."/>
            <person name="Zusman T."/>
            <person name="Lifshitz Z."/>
            <person name="Cohen O."/>
            <person name="Gilbert J.A."/>
            <person name="Pupko T."/>
            <person name="Shuman H.A."/>
            <person name="Segal G."/>
        </authorList>
    </citation>
    <scope>NUCLEOTIDE SEQUENCE [LARGE SCALE GENOMIC DNA]</scope>
    <source>
        <strain evidence="9 10">Oak Ridge-10</strain>
    </source>
</reference>
<feature type="binding site" evidence="5">
    <location>
        <position position="154"/>
    </location>
    <ligand>
        <name>Mn(2+)</name>
        <dbReference type="ChEBI" id="CHEBI:29035"/>
        <label>2</label>
    </ligand>
</feature>
<evidence type="ECO:0000256" key="2">
    <source>
        <dbReference type="ARBA" id="ARBA00022801"/>
    </source>
</evidence>
<evidence type="ECO:0000256" key="7">
    <source>
        <dbReference type="PIRSR" id="PIRSR036979-1"/>
    </source>
</evidence>
<organism evidence="9 10">
    <name type="scientific">Legionella oakridgensis</name>
    <dbReference type="NCBI Taxonomy" id="29423"/>
    <lineage>
        <taxon>Bacteria</taxon>
        <taxon>Pseudomonadati</taxon>
        <taxon>Pseudomonadota</taxon>
        <taxon>Gammaproteobacteria</taxon>
        <taxon>Legionellales</taxon>
        <taxon>Legionellaceae</taxon>
        <taxon>Legionella</taxon>
    </lineage>
</organism>
<keyword evidence="1 5" id="KW-0479">Metal-binding</keyword>
<feature type="binding site" evidence="5 7">
    <location>
        <position position="247"/>
    </location>
    <ligand>
        <name>Mn(2+)</name>
        <dbReference type="ChEBI" id="CHEBI:29035"/>
        <label>1</label>
    </ligand>
</feature>
<evidence type="ECO:0000256" key="4">
    <source>
        <dbReference type="ARBA" id="ARBA00023211"/>
    </source>
</evidence>
<dbReference type="Pfam" id="PF00491">
    <property type="entry name" value="Arginase"/>
    <property type="match status" value="1"/>
</dbReference>
<feature type="binding site" evidence="5">
    <location>
        <position position="156"/>
    </location>
    <ligand>
        <name>Mn(2+)</name>
        <dbReference type="ChEBI" id="CHEBI:29035"/>
        <label>2</label>
    </ligand>
</feature>
<evidence type="ECO:0000256" key="5">
    <source>
        <dbReference type="HAMAP-Rule" id="MF_00737"/>
    </source>
</evidence>
<dbReference type="AlphaFoldDB" id="A0A0W0WZT9"/>
<gene>
    <name evidence="5 9" type="primary">hutG</name>
    <name evidence="9" type="ORF">Loak_1512</name>
</gene>
<feature type="binding site" evidence="5">
    <location>
        <position position="247"/>
    </location>
    <ligand>
        <name>Mn(2+)</name>
        <dbReference type="ChEBI" id="CHEBI:29035"/>
        <label>2</label>
    </ligand>
</feature>
<dbReference type="PATRIC" id="fig|29423.5.peg.1586"/>
<dbReference type="InterPro" id="IPR023696">
    <property type="entry name" value="Ureohydrolase_dom_sf"/>
</dbReference>